<name>A0A2H4SUR4_CORMI</name>
<accession>A0A2H4SUR4</accession>
<evidence type="ECO:0000313" key="8">
    <source>
        <dbReference type="EMBL" id="ATY66838.1"/>
    </source>
</evidence>
<dbReference type="Proteomes" id="UP000323067">
    <property type="component" value="Chromosome ii"/>
</dbReference>
<feature type="transmembrane region" description="Helical" evidence="6">
    <location>
        <begin position="135"/>
        <end position="154"/>
    </location>
</feature>
<feature type="compositionally biased region" description="Basic and acidic residues" evidence="5">
    <location>
        <begin position="234"/>
        <end position="244"/>
    </location>
</feature>
<protein>
    <submittedName>
        <fullName evidence="8">FK506 suppressor Sfk1</fullName>
    </submittedName>
</protein>
<feature type="transmembrane region" description="Helical" evidence="6">
    <location>
        <begin position="9"/>
        <end position="33"/>
    </location>
</feature>
<feature type="transmembrane region" description="Helical" evidence="6">
    <location>
        <begin position="175"/>
        <end position="193"/>
    </location>
</feature>
<keyword evidence="2 6" id="KW-0812">Transmembrane</keyword>
<comment type="subcellular location">
    <subcellularLocation>
        <location evidence="1">Endomembrane system</location>
        <topology evidence="1">Multi-pass membrane protein</topology>
    </subcellularLocation>
</comment>
<dbReference type="EMBL" id="CP023327">
    <property type="protein sequence ID" value="ATY66838.1"/>
    <property type="molecule type" value="Genomic_DNA"/>
</dbReference>
<dbReference type="PANTHER" id="PTHR21324:SF2">
    <property type="entry name" value="EG:22E5.9 PROTEIN"/>
    <property type="match status" value="1"/>
</dbReference>
<evidence type="ECO:0000256" key="3">
    <source>
        <dbReference type="ARBA" id="ARBA00022989"/>
    </source>
</evidence>
<evidence type="ECO:0000256" key="6">
    <source>
        <dbReference type="SAM" id="Phobius"/>
    </source>
</evidence>
<evidence type="ECO:0000256" key="4">
    <source>
        <dbReference type="ARBA" id="ARBA00023136"/>
    </source>
</evidence>
<feature type="region of interest" description="Disordered" evidence="5">
    <location>
        <begin position="234"/>
        <end position="342"/>
    </location>
</feature>
<feature type="compositionally biased region" description="Low complexity" evidence="5">
    <location>
        <begin position="265"/>
        <end position="342"/>
    </location>
</feature>
<dbReference type="InterPro" id="IPR050911">
    <property type="entry name" value="DRAM/TMEM150_Autophagy_Mod"/>
</dbReference>
<feature type="transmembrane region" description="Helical" evidence="6">
    <location>
        <begin position="102"/>
        <end position="123"/>
    </location>
</feature>
<dbReference type="OrthoDB" id="10032492at2759"/>
<evidence type="ECO:0000256" key="5">
    <source>
        <dbReference type="SAM" id="MobiDB-lite"/>
    </source>
</evidence>
<feature type="transmembrane region" description="Helical" evidence="6">
    <location>
        <begin position="205"/>
        <end position="226"/>
    </location>
</feature>
<feature type="transmembrane region" description="Helical" evidence="6">
    <location>
        <begin position="63"/>
        <end position="82"/>
    </location>
</feature>
<feature type="domain" description="CWH43-like N-terminal" evidence="7">
    <location>
        <begin position="8"/>
        <end position="224"/>
    </location>
</feature>
<gene>
    <name evidence="8" type="ORF">A9K55_000918</name>
</gene>
<dbReference type="GO" id="GO:0012505">
    <property type="term" value="C:endomembrane system"/>
    <property type="evidence" value="ECO:0007669"/>
    <property type="project" value="UniProtKB-SubCell"/>
</dbReference>
<dbReference type="AlphaFoldDB" id="A0A2H4SUR4"/>
<evidence type="ECO:0000256" key="2">
    <source>
        <dbReference type="ARBA" id="ARBA00022692"/>
    </source>
</evidence>
<dbReference type="VEuPathDB" id="FungiDB:A9K55_000918"/>
<keyword evidence="3 6" id="KW-1133">Transmembrane helix</keyword>
<evidence type="ECO:0000256" key="1">
    <source>
        <dbReference type="ARBA" id="ARBA00004127"/>
    </source>
</evidence>
<organism evidence="8 9">
    <name type="scientific">Cordyceps militaris</name>
    <name type="common">Caterpillar fungus</name>
    <name type="synonym">Clavaria militaris</name>
    <dbReference type="NCBI Taxonomy" id="73501"/>
    <lineage>
        <taxon>Eukaryota</taxon>
        <taxon>Fungi</taxon>
        <taxon>Dikarya</taxon>
        <taxon>Ascomycota</taxon>
        <taxon>Pezizomycotina</taxon>
        <taxon>Sordariomycetes</taxon>
        <taxon>Hypocreomycetidae</taxon>
        <taxon>Hypocreales</taxon>
        <taxon>Cordycipitaceae</taxon>
        <taxon>Cordyceps</taxon>
    </lineage>
</organism>
<dbReference type="InterPro" id="IPR019402">
    <property type="entry name" value="CWH43_N"/>
</dbReference>
<dbReference type="VEuPathDB" id="FungiDB:CCM_03902"/>
<dbReference type="GO" id="GO:0005886">
    <property type="term" value="C:plasma membrane"/>
    <property type="evidence" value="ECO:0007669"/>
    <property type="project" value="TreeGrafter"/>
</dbReference>
<reference evidence="8 9" key="1">
    <citation type="journal article" date="2017" name="BMC Genomics">
        <title>Chromosome level assembly and secondary metabolite potential of the parasitic fungus Cordyceps militaris.</title>
        <authorList>
            <person name="Kramer G.J."/>
            <person name="Nodwell J.R."/>
        </authorList>
    </citation>
    <scope>NUCLEOTIDE SEQUENCE [LARGE SCALE GENOMIC DNA]</scope>
    <source>
        <strain evidence="8 9">ATCC 34164</strain>
    </source>
</reference>
<evidence type="ECO:0000259" key="7">
    <source>
        <dbReference type="Pfam" id="PF10277"/>
    </source>
</evidence>
<keyword evidence="4 6" id="KW-0472">Membrane</keyword>
<feature type="compositionally biased region" description="Polar residues" evidence="5">
    <location>
        <begin position="248"/>
        <end position="264"/>
    </location>
</feature>
<dbReference type="Pfam" id="PF10277">
    <property type="entry name" value="Frag1"/>
    <property type="match status" value="1"/>
</dbReference>
<dbReference type="PANTHER" id="PTHR21324">
    <property type="entry name" value="FASTING-INDUCIBLE INTEGRAL MEMBRANE PROTEIN TM6P1-RELATED"/>
    <property type="match status" value="1"/>
</dbReference>
<proteinExistence type="predicted"/>
<sequence>MAVKGWISFWWLPIISALVWVGMLLRMLLHWIINDHSRPYAYQDQDISVVFISNVGADVLKPLFIAGSCVVCVFLDLSMLAARWLRHQGRLVPNSSRGERSLAIGTIVFGVMGTMGLILLSVFDTKNYNKLHYVFLLFFLGGYMLSAVCTCCEYQRLGIKHREHRDLRASFWAKLAVVLIEGTMAIAFVVTNFTKQNDVAAILEWAIAFLFTFFILSFVIDLYPAVTTKPHTARFEKRGPREMEEGSGATTPHHYSNGNVNSSFNDNVIDNVNGNSNVNDNVNSNVNDNVNSNVDGSVNDNVKGIINSNAKDNVNSNNNGNSNSTANANVNGNVNGKVNDNT</sequence>
<evidence type="ECO:0000313" key="9">
    <source>
        <dbReference type="Proteomes" id="UP000323067"/>
    </source>
</evidence>